<dbReference type="SUPFAM" id="SSF46934">
    <property type="entry name" value="UBA-like"/>
    <property type="match status" value="1"/>
</dbReference>
<name>A0AAV0TGS7_9STRA</name>
<evidence type="ECO:0000259" key="2">
    <source>
        <dbReference type="PROSITE" id="PS50030"/>
    </source>
</evidence>
<dbReference type="Gene3D" id="1.10.8.10">
    <property type="entry name" value="DNA helicase RuvA subunit, C-terminal domain"/>
    <property type="match status" value="1"/>
</dbReference>
<dbReference type="EMBL" id="CANTFM010000423">
    <property type="protein sequence ID" value="CAI5721650.1"/>
    <property type="molecule type" value="Genomic_DNA"/>
</dbReference>
<feature type="compositionally biased region" description="Low complexity" evidence="1">
    <location>
        <begin position="30"/>
        <end position="54"/>
    </location>
</feature>
<dbReference type="Proteomes" id="UP001162029">
    <property type="component" value="Unassembled WGS sequence"/>
</dbReference>
<feature type="compositionally biased region" description="Low complexity" evidence="1">
    <location>
        <begin position="74"/>
        <end position="84"/>
    </location>
</feature>
<proteinExistence type="predicted"/>
<sequence>MYPSKPAVVTAMPSIEVMSRSEARPAKSRTSTPLQSTTQTTTVASAPVPLSPVTKPTPPTPTKTGKKRIRQRTTKSTSGTTSGKGKCKTKKVAKQQQEGDEMDSTVGDEGDHYTLTSDSDLEESPSKKAACRTAKVRRRGVMDRARHSLTIVRLVDMGFTKEDAEASVKEIGDDLDACMLWIISKIEERQFYEDLNRASIQSERSKHDDEKRVKKLEKEELARADKFMVVFSTSYMVCAESTASHLENLLLYTIDQVHGGSYLREVLSELMKLEGKSIRWYKEASRSYMVELAARLDAAVETHDVMTCCARASANDVSSPNGCKFVRKVLEEIKALKTALFEMPTNQGGVPQAFLECDEATKFDLEDDGFEVVESND</sequence>
<evidence type="ECO:0000256" key="1">
    <source>
        <dbReference type="SAM" id="MobiDB-lite"/>
    </source>
</evidence>
<evidence type="ECO:0000313" key="4">
    <source>
        <dbReference type="Proteomes" id="UP001162029"/>
    </source>
</evidence>
<dbReference type="AlphaFoldDB" id="A0AAV0TGS7"/>
<comment type="caution">
    <text evidence="3">The sequence shown here is derived from an EMBL/GenBank/DDBJ whole genome shotgun (WGS) entry which is preliminary data.</text>
</comment>
<gene>
    <name evidence="3" type="ORF">PDE001_LOCUS2504</name>
</gene>
<dbReference type="PROSITE" id="PS50030">
    <property type="entry name" value="UBA"/>
    <property type="match status" value="1"/>
</dbReference>
<dbReference type="InterPro" id="IPR009060">
    <property type="entry name" value="UBA-like_sf"/>
</dbReference>
<feature type="compositionally biased region" description="Acidic residues" evidence="1">
    <location>
        <begin position="98"/>
        <end position="108"/>
    </location>
</feature>
<accession>A0AAV0TGS7</accession>
<keyword evidence="4" id="KW-1185">Reference proteome</keyword>
<protein>
    <recommendedName>
        <fullName evidence="2">UBA domain-containing protein</fullName>
    </recommendedName>
</protein>
<evidence type="ECO:0000313" key="3">
    <source>
        <dbReference type="EMBL" id="CAI5721650.1"/>
    </source>
</evidence>
<feature type="compositionally biased region" description="Basic residues" evidence="1">
    <location>
        <begin position="64"/>
        <end position="73"/>
    </location>
</feature>
<feature type="domain" description="UBA" evidence="2">
    <location>
        <begin position="141"/>
        <end position="185"/>
    </location>
</feature>
<feature type="region of interest" description="Disordered" evidence="1">
    <location>
        <begin position="1"/>
        <end position="134"/>
    </location>
</feature>
<reference evidence="3" key="1">
    <citation type="submission" date="2022-12" db="EMBL/GenBank/DDBJ databases">
        <authorList>
            <person name="Webb A."/>
        </authorList>
    </citation>
    <scope>NUCLEOTIDE SEQUENCE</scope>
    <source>
        <strain evidence="3">Pd1</strain>
    </source>
</reference>
<dbReference type="InterPro" id="IPR015940">
    <property type="entry name" value="UBA"/>
</dbReference>
<organism evidence="3 4">
    <name type="scientific">Peronospora destructor</name>
    <dbReference type="NCBI Taxonomy" id="86335"/>
    <lineage>
        <taxon>Eukaryota</taxon>
        <taxon>Sar</taxon>
        <taxon>Stramenopiles</taxon>
        <taxon>Oomycota</taxon>
        <taxon>Peronosporomycetes</taxon>
        <taxon>Peronosporales</taxon>
        <taxon>Peronosporaceae</taxon>
        <taxon>Peronospora</taxon>
    </lineage>
</organism>